<feature type="transmembrane region" description="Helical" evidence="2">
    <location>
        <begin position="55"/>
        <end position="75"/>
    </location>
</feature>
<dbReference type="InterPro" id="IPR050882">
    <property type="entry name" value="Prepilin_peptidase/N-MTase"/>
</dbReference>
<evidence type="ECO:0000313" key="7">
    <source>
        <dbReference type="Proteomes" id="UP001481677"/>
    </source>
</evidence>
<reference evidence="5 6" key="1">
    <citation type="journal article" date="2018" name="Int. J. Syst. Evol. Microbiol.">
        <title>Paraburkholderia azotifigens sp. nov., a nitrogen-fixing bacterium isolated from paddy soil.</title>
        <authorList>
            <person name="Choi G.M."/>
            <person name="Im W.T."/>
        </authorList>
    </citation>
    <scope>NUCLEOTIDE SEQUENCE [LARGE SCALE GENOMIC DNA]</scope>
    <source>
        <strain evidence="5 6">NF 2-5-3</strain>
    </source>
</reference>
<dbReference type="EMBL" id="JAZHGA010000005">
    <property type="protein sequence ID" value="MEM5339918.1"/>
    <property type="molecule type" value="Genomic_DNA"/>
</dbReference>
<evidence type="ECO:0000256" key="2">
    <source>
        <dbReference type="SAM" id="Phobius"/>
    </source>
</evidence>
<proteinExistence type="inferred from homology"/>
<protein>
    <submittedName>
        <fullName evidence="5">Peptidase A24</fullName>
    </submittedName>
    <submittedName>
        <fullName evidence="4">Prepilin peptidase</fullName>
        <ecNumber evidence="4">3.4.23.43</ecNumber>
    </submittedName>
</protein>
<evidence type="ECO:0000313" key="6">
    <source>
        <dbReference type="Proteomes" id="UP000321776"/>
    </source>
</evidence>
<dbReference type="GO" id="GO:0006465">
    <property type="term" value="P:signal peptide processing"/>
    <property type="evidence" value="ECO:0007669"/>
    <property type="project" value="TreeGrafter"/>
</dbReference>
<dbReference type="InterPro" id="IPR000045">
    <property type="entry name" value="Prepilin_IV_endopep_pep"/>
</dbReference>
<evidence type="ECO:0000259" key="3">
    <source>
        <dbReference type="Pfam" id="PF01478"/>
    </source>
</evidence>
<dbReference type="Pfam" id="PF01478">
    <property type="entry name" value="Peptidase_A24"/>
    <property type="match status" value="1"/>
</dbReference>
<gene>
    <name evidence="5" type="ORF">FRZ40_28590</name>
    <name evidence="4" type="ORF">V4C56_09780</name>
</gene>
<evidence type="ECO:0000256" key="1">
    <source>
        <dbReference type="ARBA" id="ARBA00005801"/>
    </source>
</evidence>
<comment type="caution">
    <text evidence="5">The sequence shown here is derived from an EMBL/GenBank/DDBJ whole genome shotgun (WGS) entry which is preliminary data.</text>
</comment>
<sequence length="178" mass="18234">MNGVPFPVGPCVLALVAVAAIYDLHARRIPNWLVVIGLGVGAVVQCALHGASGGMLLWVGGALTGFAMLLPGYLLRMLGAGDVKLMAAVGCFCGGAGAFQAALAVCAVGGIWALVEMLRHRQMRAGLQNMTAALIDVSMPSGDLSRDRGTRTRRPTAGTLPYGVAIAVGTMLSLFASV</sequence>
<feature type="transmembrane region" description="Helical" evidence="2">
    <location>
        <begin position="156"/>
        <end position="176"/>
    </location>
</feature>
<dbReference type="Proteomes" id="UP001481677">
    <property type="component" value="Unassembled WGS sequence"/>
</dbReference>
<dbReference type="Gene3D" id="1.20.120.1220">
    <property type="match status" value="1"/>
</dbReference>
<keyword evidence="4" id="KW-0378">Hydrolase</keyword>
<organism evidence="5 6">
    <name type="scientific">Paraburkholderia azotifigens</name>
    <dbReference type="NCBI Taxonomy" id="2057004"/>
    <lineage>
        <taxon>Bacteria</taxon>
        <taxon>Pseudomonadati</taxon>
        <taxon>Pseudomonadota</taxon>
        <taxon>Betaproteobacteria</taxon>
        <taxon>Burkholderiales</taxon>
        <taxon>Burkholderiaceae</taxon>
        <taxon>Paraburkholderia</taxon>
    </lineage>
</organism>
<dbReference type="EMBL" id="VOQS01000003">
    <property type="protein sequence ID" value="TXC84252.1"/>
    <property type="molecule type" value="Genomic_DNA"/>
</dbReference>
<dbReference type="AlphaFoldDB" id="A0A5C6VFU8"/>
<dbReference type="GO" id="GO:0004190">
    <property type="term" value="F:aspartic-type endopeptidase activity"/>
    <property type="evidence" value="ECO:0007669"/>
    <property type="project" value="UniProtKB-EC"/>
</dbReference>
<dbReference type="EC" id="3.4.23.43" evidence="4"/>
<dbReference type="RefSeq" id="WP_147236348.1">
    <property type="nucleotide sequence ID" value="NZ_JAZHFZ010000019.1"/>
</dbReference>
<dbReference type="Proteomes" id="UP000321776">
    <property type="component" value="Unassembled WGS sequence"/>
</dbReference>
<dbReference type="PANTHER" id="PTHR30487:SF0">
    <property type="entry name" value="PREPILIN LEADER PEPTIDASE_N-METHYLTRANSFERASE-RELATED"/>
    <property type="match status" value="1"/>
</dbReference>
<keyword evidence="2" id="KW-0812">Transmembrane</keyword>
<evidence type="ECO:0000313" key="4">
    <source>
        <dbReference type="EMBL" id="MEM5339918.1"/>
    </source>
</evidence>
<name>A0A5C6VFU8_9BURK</name>
<feature type="transmembrane region" description="Helical" evidence="2">
    <location>
        <begin position="29"/>
        <end position="48"/>
    </location>
</feature>
<accession>A0A5C6VFU8</accession>
<reference evidence="5" key="2">
    <citation type="submission" date="2019-08" db="EMBL/GenBank/DDBJ databases">
        <authorList>
            <person name="Im W.-T."/>
        </authorList>
    </citation>
    <scope>NUCLEOTIDE SEQUENCE</scope>
    <source>
        <strain evidence="5">NF 2-5-3</strain>
    </source>
</reference>
<evidence type="ECO:0000313" key="5">
    <source>
        <dbReference type="EMBL" id="TXC84252.1"/>
    </source>
</evidence>
<keyword evidence="7" id="KW-1185">Reference proteome</keyword>
<keyword evidence="2" id="KW-0472">Membrane</keyword>
<comment type="similarity">
    <text evidence="1">Belongs to the peptidase A24 family.</text>
</comment>
<dbReference type="PANTHER" id="PTHR30487">
    <property type="entry name" value="TYPE 4 PREPILIN-LIKE PROTEINS LEADER PEPTIDE-PROCESSING ENZYME"/>
    <property type="match status" value="1"/>
</dbReference>
<keyword evidence="2" id="KW-1133">Transmembrane helix</keyword>
<feature type="transmembrane region" description="Helical" evidence="2">
    <location>
        <begin position="87"/>
        <end position="115"/>
    </location>
</feature>
<feature type="domain" description="Prepilin type IV endopeptidase peptidase" evidence="3">
    <location>
        <begin position="13"/>
        <end position="114"/>
    </location>
</feature>
<dbReference type="GO" id="GO:0005886">
    <property type="term" value="C:plasma membrane"/>
    <property type="evidence" value="ECO:0007669"/>
    <property type="project" value="TreeGrafter"/>
</dbReference>
<reference evidence="4 7" key="3">
    <citation type="submission" date="2024-01" db="EMBL/GenBank/DDBJ databases">
        <title>The diversity of rhizobia nodulating Mimosa spp. in eleven states of Brazil covering several biomes is determined by host plant, location, and edaphic factors.</title>
        <authorList>
            <person name="Rouws L."/>
            <person name="Barauna A."/>
            <person name="Beukes C."/>
            <person name="De Faria S.M."/>
            <person name="Gross E."/>
            <person name="Dos Reis Junior F.B."/>
            <person name="Simon M."/>
            <person name="Maluk M."/>
            <person name="Odee D.W."/>
            <person name="Kenicer G."/>
            <person name="Young J.P.W."/>
            <person name="Reis V.M."/>
            <person name="Zilli J."/>
            <person name="James E.K."/>
        </authorList>
    </citation>
    <scope>NUCLEOTIDE SEQUENCE [LARGE SCALE GENOMIC DNA]</scope>
    <source>
        <strain evidence="4 7">JPY530</strain>
    </source>
</reference>